<sequence length="331" mass="34137">MRPPAERGKASRKAKGGGTPRTAAEKAVAGRAAKADAKGAAKKAARAGQARARADKAGGPRPAPRTRSGDPRVGRPSRDAKGLGGEQVEGRQAVRELLKAGRRRVREVWVAEDVDHADIVTEIERLAARGHTPVRYVSRGKLERQARTDATQGVLALAAGVPEADLDQLAGDPRAFLVCLDGVTDPHNLGAVLRSAEYAGATGAVIPRHRAANVTPTVTKAAAGAVERVPLALVSGMPTALLRLGERGVWRVGLDQDAPSSLWQLDLGAKPVALVLGAEGGGLSRLARQRCDELVRIPRAGSLESLNVAAAGAVALLAVAQARAAAGGGAR</sequence>
<evidence type="ECO:0000256" key="1">
    <source>
        <dbReference type="ARBA" id="ARBA00007228"/>
    </source>
</evidence>
<dbReference type="InterPro" id="IPR004441">
    <property type="entry name" value="rRNA_MeTrfase_TrmH"/>
</dbReference>
<keyword evidence="2 6" id="KW-0489">Methyltransferase</keyword>
<feature type="region of interest" description="Disordered" evidence="4">
    <location>
        <begin position="1"/>
        <end position="89"/>
    </location>
</feature>
<feature type="domain" description="RNA 2-O ribose methyltransferase substrate binding" evidence="5">
    <location>
        <begin position="87"/>
        <end position="164"/>
    </location>
</feature>
<dbReference type="EMBL" id="CADCSZ010000203">
    <property type="protein sequence ID" value="CAA9272044.1"/>
    <property type="molecule type" value="Genomic_DNA"/>
</dbReference>
<dbReference type="EC" id="2.1.1.185" evidence="6"/>
<dbReference type="NCBIfam" id="TIGR00186">
    <property type="entry name" value="rRNA_methyl_3"/>
    <property type="match status" value="1"/>
</dbReference>
<dbReference type="PANTHER" id="PTHR46429:SF1">
    <property type="entry name" value="23S RRNA (GUANOSINE-2'-O-)-METHYLTRANSFERASE RLMB"/>
    <property type="match status" value="1"/>
</dbReference>
<evidence type="ECO:0000256" key="2">
    <source>
        <dbReference type="ARBA" id="ARBA00022603"/>
    </source>
</evidence>
<dbReference type="Pfam" id="PF08032">
    <property type="entry name" value="SpoU_sub_bind"/>
    <property type="match status" value="1"/>
</dbReference>
<dbReference type="GO" id="GO:0032259">
    <property type="term" value="P:methylation"/>
    <property type="evidence" value="ECO:0007669"/>
    <property type="project" value="UniProtKB-KW"/>
</dbReference>
<name>A0A6J4J6T7_9ACTN</name>
<dbReference type="Gene3D" id="3.30.1330.30">
    <property type="match status" value="1"/>
</dbReference>
<dbReference type="InterPro" id="IPR013123">
    <property type="entry name" value="SpoU_subst-bd"/>
</dbReference>
<dbReference type="PANTHER" id="PTHR46429">
    <property type="entry name" value="23S RRNA (GUANOSINE-2'-O-)-METHYLTRANSFERASE RLMB"/>
    <property type="match status" value="1"/>
</dbReference>
<dbReference type="CDD" id="cd18103">
    <property type="entry name" value="SpoU-like_RlmB"/>
    <property type="match status" value="1"/>
</dbReference>
<dbReference type="InterPro" id="IPR001537">
    <property type="entry name" value="SpoU_MeTrfase"/>
</dbReference>
<dbReference type="Gene3D" id="3.40.1280.10">
    <property type="match status" value="1"/>
</dbReference>
<dbReference type="InterPro" id="IPR029028">
    <property type="entry name" value="Alpha/beta_knot_MTases"/>
</dbReference>
<dbReference type="InterPro" id="IPR029064">
    <property type="entry name" value="Ribosomal_eL30-like_sf"/>
</dbReference>
<reference evidence="6" key="1">
    <citation type="submission" date="2020-02" db="EMBL/GenBank/DDBJ databases">
        <authorList>
            <person name="Meier V. D."/>
        </authorList>
    </citation>
    <scope>NUCLEOTIDE SEQUENCE</scope>
    <source>
        <strain evidence="6">AVDCRST_MAG76</strain>
    </source>
</reference>
<proteinExistence type="inferred from homology"/>
<organism evidence="6">
    <name type="scientific">uncultured Acidimicrobiales bacterium</name>
    <dbReference type="NCBI Taxonomy" id="310071"/>
    <lineage>
        <taxon>Bacteria</taxon>
        <taxon>Bacillati</taxon>
        <taxon>Actinomycetota</taxon>
        <taxon>Acidimicrobiia</taxon>
        <taxon>Acidimicrobiales</taxon>
        <taxon>environmental samples</taxon>
    </lineage>
</organism>
<dbReference type="SUPFAM" id="SSF55315">
    <property type="entry name" value="L30e-like"/>
    <property type="match status" value="1"/>
</dbReference>
<dbReference type="GO" id="GO:0006396">
    <property type="term" value="P:RNA processing"/>
    <property type="evidence" value="ECO:0007669"/>
    <property type="project" value="InterPro"/>
</dbReference>
<gene>
    <name evidence="6" type="ORF">AVDCRST_MAG76-3485</name>
</gene>
<evidence type="ECO:0000313" key="6">
    <source>
        <dbReference type="EMBL" id="CAA9272044.1"/>
    </source>
</evidence>
<comment type="similarity">
    <text evidence="1">Belongs to the class IV-like SAM-binding methyltransferase superfamily. RNA methyltransferase TrmH family.</text>
</comment>
<evidence type="ECO:0000256" key="3">
    <source>
        <dbReference type="ARBA" id="ARBA00022679"/>
    </source>
</evidence>
<protein>
    <submittedName>
        <fullName evidence="6">23S rRNA (Guanosine(2251)-2'-O)-methyltransferase</fullName>
        <ecNumber evidence="6">2.1.1.185</ecNumber>
    </submittedName>
</protein>
<dbReference type="Pfam" id="PF00588">
    <property type="entry name" value="SpoU_methylase"/>
    <property type="match status" value="1"/>
</dbReference>
<evidence type="ECO:0000256" key="4">
    <source>
        <dbReference type="SAM" id="MobiDB-lite"/>
    </source>
</evidence>
<dbReference type="SMART" id="SM00967">
    <property type="entry name" value="SpoU_sub_bind"/>
    <property type="match status" value="1"/>
</dbReference>
<keyword evidence="3 6" id="KW-0808">Transferase</keyword>
<dbReference type="SUPFAM" id="SSF75217">
    <property type="entry name" value="alpha/beta knot"/>
    <property type="match status" value="1"/>
</dbReference>
<dbReference type="GO" id="GO:0008173">
    <property type="term" value="F:RNA methyltransferase activity"/>
    <property type="evidence" value="ECO:0007669"/>
    <property type="project" value="InterPro"/>
</dbReference>
<accession>A0A6J4J6T7</accession>
<feature type="compositionally biased region" description="Basic and acidic residues" evidence="4">
    <location>
        <begin position="67"/>
        <end position="81"/>
    </location>
</feature>
<dbReference type="AlphaFoldDB" id="A0A6J4J6T7"/>
<dbReference type="GO" id="GO:0003723">
    <property type="term" value="F:RNA binding"/>
    <property type="evidence" value="ECO:0007669"/>
    <property type="project" value="InterPro"/>
</dbReference>
<evidence type="ECO:0000259" key="5">
    <source>
        <dbReference type="SMART" id="SM00967"/>
    </source>
</evidence>
<dbReference type="InterPro" id="IPR029026">
    <property type="entry name" value="tRNA_m1G_MTases_N"/>
</dbReference>
<dbReference type="GO" id="GO:0005829">
    <property type="term" value="C:cytosol"/>
    <property type="evidence" value="ECO:0007669"/>
    <property type="project" value="TreeGrafter"/>
</dbReference>